<reference evidence="1 2" key="1">
    <citation type="journal article" date="2014" name="Genome Announc.">
        <title>Draft Genome Sequence of Bacillus alcalophilus AV1934, a Classic Alkaliphile Isolated from Human Feces in 1934.</title>
        <authorList>
            <person name="Attie O."/>
            <person name="Jayaprakash A."/>
            <person name="Shah H."/>
            <person name="Paulsen I.T."/>
            <person name="Morino M."/>
            <person name="Takahashi Y."/>
            <person name="Narumi I."/>
            <person name="Sachidanandam R."/>
            <person name="Satoh K."/>
            <person name="Ito M."/>
            <person name="Krulwich T.A."/>
        </authorList>
    </citation>
    <scope>NUCLEOTIDE SEQUENCE [LARGE SCALE GENOMIC DNA]</scope>
    <source>
        <strain evidence="1 2">AV1934</strain>
    </source>
</reference>
<dbReference type="EMBL" id="ALPT02000008">
    <property type="protein sequence ID" value="KGA98571.1"/>
    <property type="molecule type" value="Genomic_DNA"/>
</dbReference>
<sequence>MNGSIVDSLNPSLRRLLKETVLFTKISTSAVAPKTILRVLREPGEPPRQALRGLAPRFIPAGVSVWFCPLSVGEMLDDMAILNQLFLTQKDLLLHFVGYGTK</sequence>
<dbReference type="AlphaFoldDB" id="A0A094WP03"/>
<evidence type="ECO:0000313" key="1">
    <source>
        <dbReference type="EMBL" id="KGA98571.1"/>
    </source>
</evidence>
<keyword evidence="2" id="KW-1185">Reference proteome</keyword>
<protein>
    <submittedName>
        <fullName evidence="1">Uncharacterized protein</fullName>
    </submittedName>
</protein>
<comment type="caution">
    <text evidence="1">The sequence shown here is derived from an EMBL/GenBank/DDBJ whole genome shotgun (WGS) entry which is preliminary data.</text>
</comment>
<proteinExistence type="predicted"/>
<dbReference type="STRING" id="1218173.BALCAV_0203530"/>
<accession>A0A094WP03</accession>
<evidence type="ECO:0000313" key="2">
    <source>
        <dbReference type="Proteomes" id="UP000002754"/>
    </source>
</evidence>
<organism evidence="1 2">
    <name type="scientific">Alkalihalobacillus alcalophilus ATCC 27647 = CGMCC 1.3604</name>
    <dbReference type="NCBI Taxonomy" id="1218173"/>
    <lineage>
        <taxon>Bacteria</taxon>
        <taxon>Bacillati</taxon>
        <taxon>Bacillota</taxon>
        <taxon>Bacilli</taxon>
        <taxon>Bacillales</taxon>
        <taxon>Bacillaceae</taxon>
        <taxon>Alkalihalobacillus</taxon>
    </lineage>
</organism>
<dbReference type="Proteomes" id="UP000002754">
    <property type="component" value="Unassembled WGS sequence"/>
</dbReference>
<gene>
    <name evidence="1" type="ORF">BALCAV_0203530</name>
</gene>
<name>A0A094WP03_ALKAL</name>